<dbReference type="InterPro" id="IPR015406">
    <property type="entry name" value="GpJ_CSF"/>
</dbReference>
<evidence type="ECO:0000259" key="4">
    <source>
        <dbReference type="Pfam" id="PF24489"/>
    </source>
</evidence>
<evidence type="ECO:0000259" key="5">
    <source>
        <dbReference type="Pfam" id="PF24801"/>
    </source>
</evidence>
<feature type="domain" description="Tip attachment protein J second Ig-like" evidence="4">
    <location>
        <begin position="718"/>
        <end position="820"/>
    </location>
</feature>
<dbReference type="Pfam" id="PF24489">
    <property type="entry name" value="Ig_J_second"/>
    <property type="match status" value="1"/>
</dbReference>
<dbReference type="InterPro" id="IPR013783">
    <property type="entry name" value="Ig-like_fold"/>
</dbReference>
<gene>
    <name evidence="6" type="ORF">EAK82_26785</name>
</gene>
<dbReference type="Pfam" id="PF24801">
    <property type="entry name" value="FNIII-A_GpJ"/>
    <property type="match status" value="1"/>
</dbReference>
<dbReference type="Pfam" id="PF13550">
    <property type="entry name" value="Phage-tail_3"/>
    <property type="match status" value="1"/>
</dbReference>
<sequence length="1074" mass="118670">MAKGQKKQHTPREERDNLKSVQELSVIDVIGEGPIEGPVNGLQSLLLNDTPVLDPQGEVNIHGVEAEWRAGEDDQSPLTGFDGSASETLIQAEVTHDKPITRTITSEVVDRLRVTVGVQALQQTTDKGDRIGTSVQMDIQIQANGIWSTVKSVIINDGKRTSAYMAAVIIQNLPSRPFNLRVVRITEDSTSDTLQNKTVWQGLTEIINITNAYPGTALVGLKVDADQFGSQSVSRKFHCRGRTVRVPSNYDPKTRTYAGLWNGTFKPAYTNNPAWIILDLLTHPRYGLGQRIGIADVDKWTLYAIAQYCDQKVPNGFGEDEPRMTCNVYLADRRKAYDVISDFCSVMRCMWVWTGQRMTFIQDRPTDKVWTYTNSNVVTDNKGLQFTYSYSAAKDRHNAVEVRFIDPQNGWNVSVELVEDRADIARNGRKVLQMDAFGCTSRGQAHRTGLWVIQTELLETQMVSFSVGTEGLRHTPGDIIEVCDSDYAEASIGGRIVAVDEVARSLTLDRDIELPGTGNTTISFIGHDGKPLSESVVSQPEKNRVILSSLPEGVVEGSVWGLKLPTLRRRLFRCMAIQEKEDGTFAVSALQHVPEKEAIVDNGAHFDLQPGTLNGVTPPAVQHLAVDTSADSSLYQAKATWDTPRVIKGVRFVLRLTVGAGTEEEPARLVTTVRTSETEFTFHELPYGHYTLTVSAINGYGQQGDPASVEFDIDLPEPPDFIEITPAYFSLTVAPRQKVYHPDVSFEFWFSEKQLLSADQVLAEGQYLGRGSMWIKDGLMLLGTDYWFYVRSVNLVGKSAFAEASGQVKSDADGVLELIKGKITANLLNREFLSTIENDTVRREFEAALRISETNVQQQLETLKSTVNVSVAAELETIKRTAADEHAAVTLQMSTLQTQISTDITSKIEALQRASSTAEGSLTEKLTQLNATVNGQMTTVQEISRAQAMLNDTVAALKSFRVQYQANGKAAIAGIQLSATQTQSEILMMADRFALLNPYNGSVTLPFVVQNGQVILADTFVKSLNINDRFVVDTAGNVQIRDSARNVGMVITNRAIKTFDDYSRKRVQVGDLWA</sequence>
<reference evidence="6" key="1">
    <citation type="submission" date="2018-10" db="EMBL/GenBank/DDBJ databases">
        <authorList>
            <consortium name="PulseNet: The National Subtyping Network for Foodborne Disease Surveillance"/>
            <person name="Tarr C.L."/>
            <person name="Trees E."/>
            <person name="Katz L.S."/>
            <person name="Carleton-Romer H.A."/>
            <person name="Stroika S."/>
            <person name="Kucerova Z."/>
            <person name="Roache K.F."/>
            <person name="Sabol A.L."/>
            <person name="Besser J."/>
            <person name="Gerner-Smidt P."/>
        </authorList>
    </citation>
    <scope>NUCLEOTIDE SEQUENCE [LARGE SCALE GENOMIC DNA]</scope>
    <source>
        <strain evidence="6">PNUSAS038541</strain>
    </source>
</reference>
<evidence type="ECO:0000259" key="2">
    <source>
        <dbReference type="Pfam" id="PF13550"/>
    </source>
</evidence>
<feature type="domain" description="Tip attachment protein J Fn3-1" evidence="3">
    <location>
        <begin position="610"/>
        <end position="716"/>
    </location>
</feature>
<dbReference type="InterPro" id="IPR055383">
    <property type="entry name" value="FN3-1_GpJ"/>
</dbReference>
<feature type="domain" description="Tip attachment protein J HDII-ins2" evidence="5">
    <location>
        <begin position="85"/>
        <end position="208"/>
    </location>
</feature>
<accession>A0A3R0XWM5</accession>
<feature type="domain" description="Tip attachment protein J central straight fiber" evidence="1">
    <location>
        <begin position="940"/>
        <end position="1031"/>
    </location>
</feature>
<protein>
    <submittedName>
        <fullName evidence="6">DUF1983 domain-containing protein</fullName>
    </submittedName>
</protein>
<evidence type="ECO:0000259" key="3">
    <source>
        <dbReference type="Pfam" id="PF24421"/>
    </source>
</evidence>
<dbReference type="RefSeq" id="WP_366548072.1">
    <property type="nucleotide sequence ID" value="NZ_MXMT01000016.1"/>
</dbReference>
<comment type="caution">
    <text evidence="6">The sequence shown here is derived from an EMBL/GenBank/DDBJ whole genome shotgun (WGS) entry which is preliminary data.</text>
</comment>
<dbReference type="InterPro" id="IPR003961">
    <property type="entry name" value="FN3_dom"/>
</dbReference>
<name>A0A3R0XWM5_SALER</name>
<dbReference type="AlphaFoldDB" id="A0A3R0XWM5"/>
<proteinExistence type="predicted"/>
<dbReference type="Gene3D" id="2.60.40.10">
    <property type="entry name" value="Immunoglobulins"/>
    <property type="match status" value="1"/>
</dbReference>
<evidence type="ECO:0000259" key="1">
    <source>
        <dbReference type="Pfam" id="PF09327"/>
    </source>
</evidence>
<feature type="domain" description="Tip attachment protein J" evidence="2">
    <location>
        <begin position="333"/>
        <end position="499"/>
    </location>
</feature>
<evidence type="ECO:0000313" key="6">
    <source>
        <dbReference type="EMBL" id="MLW03703.1"/>
    </source>
</evidence>
<dbReference type="PANTHER" id="PTHR36251:SF2">
    <property type="entry name" value="GIFSY-2 PROPHAGE HOST SPECIFICITY PROTEIN J, PHAGE LAMBDA"/>
    <property type="match status" value="1"/>
</dbReference>
<dbReference type="InterPro" id="IPR032876">
    <property type="entry name" value="J_dom"/>
</dbReference>
<dbReference type="InterPro" id="IPR053171">
    <property type="entry name" value="Viral_Tip_Attach_Protein"/>
</dbReference>
<dbReference type="InterPro" id="IPR057587">
    <property type="entry name" value="GpJ_Ig_second"/>
</dbReference>
<dbReference type="CDD" id="cd00063">
    <property type="entry name" value="FN3"/>
    <property type="match status" value="1"/>
</dbReference>
<dbReference type="Pfam" id="PF24421">
    <property type="entry name" value="Ig_J"/>
    <property type="match status" value="1"/>
</dbReference>
<dbReference type="Pfam" id="PF09327">
    <property type="entry name" value="Phage_Tail_Tip"/>
    <property type="match status" value="1"/>
</dbReference>
<dbReference type="PANTHER" id="PTHR36251">
    <property type="entry name" value="FELS-1 PROPHAGE HOST SPECIFICITY PROTEIN-RELATED"/>
    <property type="match status" value="1"/>
</dbReference>
<dbReference type="Proteomes" id="UP000885392">
    <property type="component" value="Unassembled WGS sequence"/>
</dbReference>
<organism evidence="6">
    <name type="scientific">Salmonella enterica</name>
    <name type="common">Salmonella choleraesuis</name>
    <dbReference type="NCBI Taxonomy" id="28901"/>
    <lineage>
        <taxon>Bacteria</taxon>
        <taxon>Pseudomonadati</taxon>
        <taxon>Pseudomonadota</taxon>
        <taxon>Gammaproteobacteria</taxon>
        <taxon>Enterobacterales</taxon>
        <taxon>Enterobacteriaceae</taxon>
        <taxon>Salmonella</taxon>
    </lineage>
</organism>
<dbReference type="InterPro" id="IPR055385">
    <property type="entry name" value="GpJ_HDII-ins2"/>
</dbReference>
<dbReference type="EMBL" id="RVIJ01000058">
    <property type="protein sequence ID" value="MLW03703.1"/>
    <property type="molecule type" value="Genomic_DNA"/>
</dbReference>